<dbReference type="PRINTS" id="PR02040">
    <property type="entry name" value="CDK2IP"/>
</dbReference>
<keyword evidence="1" id="KW-0418">Kinase</keyword>
<dbReference type="RefSeq" id="XP_032964724.1">
    <property type="nucleotide sequence ID" value="XM_033108833.1"/>
</dbReference>
<name>A0A671E189_RHIFE</name>
<dbReference type="PANTHER" id="PTHR15827">
    <property type="entry name" value="CYCLIN-DEPENDENT KINASE 2-INTERACTING PROTEIN"/>
    <property type="match status" value="1"/>
</dbReference>
<dbReference type="EMBL" id="JACAGC010000008">
    <property type="protein sequence ID" value="KAF6350999.1"/>
    <property type="molecule type" value="Genomic_DNA"/>
</dbReference>
<dbReference type="OrthoDB" id="17066at2759"/>
<dbReference type="GO" id="GO:1990275">
    <property type="term" value="F:preribosome binding"/>
    <property type="evidence" value="ECO:0007669"/>
    <property type="project" value="Ensembl"/>
</dbReference>
<evidence type="ECO:0000313" key="3">
    <source>
        <dbReference type="Proteomes" id="UP000472240"/>
    </source>
</evidence>
<organism evidence="2 3">
    <name type="scientific">Rhinolophus ferrumequinum</name>
    <name type="common">Greater horseshoe bat</name>
    <dbReference type="NCBI Taxonomy" id="59479"/>
    <lineage>
        <taxon>Eukaryota</taxon>
        <taxon>Metazoa</taxon>
        <taxon>Chordata</taxon>
        <taxon>Craniata</taxon>
        <taxon>Vertebrata</taxon>
        <taxon>Euteleostomi</taxon>
        <taxon>Mammalia</taxon>
        <taxon>Eutheria</taxon>
        <taxon>Laurasiatheria</taxon>
        <taxon>Chiroptera</taxon>
        <taxon>Yinpterochiroptera</taxon>
        <taxon>Rhinolophoidea</taxon>
        <taxon>Rhinolophidae</taxon>
        <taxon>Rhinolophinae</taxon>
        <taxon>Rhinolophus</taxon>
    </lineage>
</organism>
<dbReference type="KEGG" id="rfq:117023726"/>
<dbReference type="Proteomes" id="UP000585614">
    <property type="component" value="Unassembled WGS sequence"/>
</dbReference>
<evidence type="ECO:0000313" key="1">
    <source>
        <dbReference type="EMBL" id="KAF6350999.1"/>
    </source>
</evidence>
<proteinExistence type="predicted"/>
<dbReference type="OMA" id="HQPYVET"/>
<dbReference type="GO" id="GO:0016301">
    <property type="term" value="F:kinase activity"/>
    <property type="evidence" value="ECO:0007669"/>
    <property type="project" value="UniProtKB-KW"/>
</dbReference>
<reference evidence="2" key="5">
    <citation type="submission" date="2025-05" db="UniProtKB">
        <authorList>
            <consortium name="Ensembl"/>
        </authorList>
    </citation>
    <scope>IDENTIFICATION</scope>
</reference>
<reference evidence="2 3" key="3">
    <citation type="submission" date="2018-12" db="EMBL/GenBank/DDBJ databases">
        <title>G10K-VGP greater horseshoe bat female genome, primary haplotype.</title>
        <authorList>
            <person name="Teeling E."/>
            <person name="Myers G."/>
            <person name="Vernes S."/>
            <person name="Pippel M."/>
            <person name="Winkler S."/>
            <person name="Fedrigo O."/>
            <person name="Rhie A."/>
            <person name="Koren S."/>
            <person name="Phillippy A."/>
            <person name="Lewin H."/>
            <person name="Damas J."/>
            <person name="Howe K."/>
            <person name="Mountcastle J."/>
            <person name="Jarvis E.D."/>
        </authorList>
    </citation>
    <scope>NUCLEOTIDE SEQUENCE [LARGE SCALE GENOMIC DNA]</scope>
</reference>
<reference evidence="1 4" key="4">
    <citation type="journal article" date="2020" name="Nature">
        <title>Six reference-quality genomes reveal evolution of bat adaptations.</title>
        <authorList>
            <person name="Jebb D."/>
            <person name="Huang Z."/>
            <person name="Pippel M."/>
            <person name="Hughes G.M."/>
            <person name="Lavrichenko K."/>
            <person name="Devanna P."/>
            <person name="Winkler S."/>
            <person name="Jermiin L.S."/>
            <person name="Skirmuntt E.C."/>
            <person name="Katzourakis A."/>
            <person name="Burkitt-Gray L."/>
            <person name="Ray D.A."/>
            <person name="Sullivan K.A.M."/>
            <person name="Roscito J.G."/>
            <person name="Kirilenko B.M."/>
            <person name="Davalos L.M."/>
            <person name="Corthals A.P."/>
            <person name="Power M.L."/>
            <person name="Jones G."/>
            <person name="Ransome R.D."/>
            <person name="Dechmann D.K.N."/>
            <person name="Locatelli A.G."/>
            <person name="Puechmaille S.J."/>
            <person name="Fedrigo O."/>
            <person name="Jarvis E.D."/>
            <person name="Hiller M."/>
            <person name="Vernes S.C."/>
            <person name="Myers E.W."/>
            <person name="Teeling E.C."/>
        </authorList>
    </citation>
    <scope>NUCLEOTIDE SEQUENCE [LARGE SCALE GENOMIC DNA]</scope>
    <source>
        <strain evidence="1">MRhiFer1</strain>
        <tissue evidence="1">Lung</tissue>
    </source>
</reference>
<evidence type="ECO:0000313" key="2">
    <source>
        <dbReference type="Ensembl" id="ENSRFEP00010005383.1"/>
    </source>
</evidence>
<dbReference type="AlphaFoldDB" id="A0A671E189"/>
<dbReference type="Ensembl" id="ENSRFET00010005895.1">
    <property type="protein sequence ID" value="ENSRFEP00010005383.1"/>
    <property type="gene ID" value="ENSRFEG00010003704.1"/>
</dbReference>
<dbReference type="GO" id="GO:0042273">
    <property type="term" value="P:ribosomal large subunit biogenesis"/>
    <property type="evidence" value="ECO:0007669"/>
    <property type="project" value="Ensembl"/>
</dbReference>
<keyword evidence="1" id="KW-0808">Transferase</keyword>
<dbReference type="PANTHER" id="PTHR15827:SF2">
    <property type="entry name" value="CYCLIN-DEPENDENT KINASE 2-INTERACTING PROTEIN"/>
    <property type="match status" value="1"/>
</dbReference>
<dbReference type="CTD" id="51550"/>
<evidence type="ECO:0000313" key="4">
    <source>
        <dbReference type="Proteomes" id="UP000585614"/>
    </source>
</evidence>
<dbReference type="GeneID" id="117023726"/>
<reference evidence="2 3" key="2">
    <citation type="journal article" date="2018" name="Annu Rev Anim Biosci">
        <title>Bat Biology, Genomes, and the Bat1K Project: To Generate Chromosome-Level Genomes for All Living Bat Species.</title>
        <authorList>
            <person name="Teeling E.C."/>
            <person name="Vernes S.C."/>
            <person name="Davalos L.M."/>
            <person name="Ray D.A."/>
            <person name="Gilbert M.T.P."/>
            <person name="Myers E."/>
        </authorList>
    </citation>
    <scope>NUCLEOTIDE SEQUENCE</scope>
</reference>
<dbReference type="Proteomes" id="UP000472240">
    <property type="component" value="Chromosome 6"/>
</dbReference>
<dbReference type="GeneTree" id="ENSGT00390000015784"/>
<accession>A0A671E189</accession>
<protein>
    <submittedName>
        <fullName evidence="1 2">Cyclin dependent kinase 2 interacting protein</fullName>
    </submittedName>
</protein>
<reference evidence="2 3" key="1">
    <citation type="journal article" date="2015" name="Annu Rev Anim Biosci">
        <title>The Genome 10K Project: a way forward.</title>
        <authorList>
            <person name="Koepfli K.P."/>
            <person name="Paten B."/>
            <person name="O'Brien S.J."/>
            <person name="Koepfli K.P."/>
            <person name="Paten B."/>
            <person name="Antunes A."/>
            <person name="Belov K."/>
            <person name="Bustamante C."/>
            <person name="Castoe T.A."/>
            <person name="Clawson H."/>
            <person name="Crawford A.J."/>
            <person name="Diekhans M."/>
            <person name="Distel D."/>
            <person name="Durbin R."/>
            <person name="Earl D."/>
            <person name="Fujita M.K."/>
            <person name="Gamble T."/>
            <person name="Georges A."/>
            <person name="Gemmell N."/>
            <person name="Gilbert M.T."/>
            <person name="Graves J.M."/>
            <person name="Green R.E."/>
            <person name="Hickey G."/>
            <person name="Jarvis E.D."/>
            <person name="Johnson W."/>
            <person name="Komissarov A."/>
            <person name="Korf I."/>
            <person name="Kuhn R."/>
            <person name="Larkin D.M."/>
            <person name="Lewin H."/>
            <person name="Lopez J.V."/>
            <person name="Ma J."/>
            <person name="Marques-Bonet T."/>
            <person name="Miller W."/>
            <person name="Murphy R."/>
            <person name="Pevzner P."/>
            <person name="Shapiro B."/>
            <person name="Steiner C."/>
            <person name="Tamazian G."/>
            <person name="Venkatesh B."/>
            <person name="Wang J."/>
            <person name="Wayne R."/>
            <person name="Wiley E."/>
            <person name="Yang H."/>
            <person name="Zhang G."/>
            <person name="Haussler D."/>
            <person name="Ryder O."/>
            <person name="O'Brien S.J."/>
        </authorList>
    </citation>
    <scope>NUCLEOTIDE SEQUENCE</scope>
</reference>
<gene>
    <name evidence="2" type="primary">CINP</name>
    <name evidence="1" type="ORF">mRhiFer1_002901</name>
</gene>
<dbReference type="InterPro" id="IPR023250">
    <property type="entry name" value="Cyclin-dep_Kinase_2_interact"/>
</dbReference>
<sequence>MRPASGGVGGASGLFPGISADCMDAKTLRSATPRKPVSSVSARKIKDNAADWHNLILKWETLNDAGFATANHIANTKISLLSENKMELESGSLASDEDAEKVHPGYSKELEMLCEKLQATLDSLTKIQVKMEKLSSTTKGIYELENYHYGEENERPPLFHTWPTAHFYEVSRQLSNMYEKELRLKYRIAEELAHTTDHDLTLSYLSLWLHQPYVESDSKLLLESMLLETGHRAL</sequence>
<keyword evidence="3" id="KW-1185">Reference proteome</keyword>